<organism evidence="6 7">
    <name type="scientific">Kineococcus rhizosphaerae</name>
    <dbReference type="NCBI Taxonomy" id="559628"/>
    <lineage>
        <taxon>Bacteria</taxon>
        <taxon>Bacillati</taxon>
        <taxon>Actinomycetota</taxon>
        <taxon>Actinomycetes</taxon>
        <taxon>Kineosporiales</taxon>
        <taxon>Kineosporiaceae</taxon>
        <taxon>Kineococcus</taxon>
    </lineage>
</organism>
<dbReference type="InterPro" id="IPR001608">
    <property type="entry name" value="Ala_racemase_N"/>
</dbReference>
<evidence type="ECO:0000256" key="4">
    <source>
        <dbReference type="RuleBase" id="RU004514"/>
    </source>
</evidence>
<dbReference type="PANTHER" id="PTHR10146">
    <property type="entry name" value="PROLINE SYNTHETASE CO-TRANSCRIBED BACTERIAL HOMOLOG PROTEIN"/>
    <property type="match status" value="1"/>
</dbReference>
<dbReference type="EMBL" id="PVZF01000002">
    <property type="protein sequence ID" value="PRY17542.1"/>
    <property type="molecule type" value="Genomic_DNA"/>
</dbReference>
<reference evidence="6 7" key="1">
    <citation type="submission" date="2018-03" db="EMBL/GenBank/DDBJ databases">
        <title>Genomic Encyclopedia of Archaeal and Bacterial Type Strains, Phase II (KMG-II): from individual species to whole genera.</title>
        <authorList>
            <person name="Goeker M."/>
        </authorList>
    </citation>
    <scope>NUCLEOTIDE SEQUENCE [LARGE SCALE GENOMIC DNA]</scope>
    <source>
        <strain evidence="6 7">DSM 19711</strain>
    </source>
</reference>
<gene>
    <name evidence="6" type="ORF">CLV37_102505</name>
</gene>
<evidence type="ECO:0000256" key="1">
    <source>
        <dbReference type="ARBA" id="ARBA00022898"/>
    </source>
</evidence>
<dbReference type="Pfam" id="PF01168">
    <property type="entry name" value="Ala_racemase_N"/>
    <property type="match status" value="1"/>
</dbReference>
<accession>A0A2T0R8R2</accession>
<dbReference type="AlphaFoldDB" id="A0A2T0R8R2"/>
<feature type="domain" description="Alanine racemase N-terminal" evidence="5">
    <location>
        <begin position="13"/>
        <end position="234"/>
    </location>
</feature>
<dbReference type="PIRSF" id="PIRSF004848">
    <property type="entry name" value="YBL036c_PLPDEIII"/>
    <property type="match status" value="1"/>
</dbReference>
<sequence length="237" mass="24984">MNRREELAAALERTRARIAAAAREAGRDPAGTTLVVVTKFFPASDVAELAGLGVRDVGESRDQEASAKAAELAGRADLHWHFIGQVQTNKARSLARYADTVHSVDRVRLVQALQAGAEQAGRDLDVFVQVDLAQRVGLDADAGRGGATGEEVFRVADAVAASADLRLRGLMAVAPLGAEPRRAFDELAALAERLRRDHPRAVELSAGMSGDLEAAVAAGTTHLRVGSAILGSRPLAR</sequence>
<name>A0A2T0R8R2_9ACTN</name>
<dbReference type="HAMAP" id="MF_02087">
    <property type="entry name" value="PLP_homeostasis"/>
    <property type="match status" value="1"/>
</dbReference>
<comment type="similarity">
    <text evidence="2 4">Belongs to the pyridoxal phosphate-binding protein YggS/PROSC family.</text>
</comment>
<dbReference type="CDD" id="cd00635">
    <property type="entry name" value="PLPDE_III_YBL036c_like"/>
    <property type="match status" value="1"/>
</dbReference>
<evidence type="ECO:0000256" key="2">
    <source>
        <dbReference type="HAMAP-Rule" id="MF_02087"/>
    </source>
</evidence>
<comment type="caution">
    <text evidence="6">The sequence shown here is derived from an EMBL/GenBank/DDBJ whole genome shotgun (WGS) entry which is preliminary data.</text>
</comment>
<dbReference type="RefSeq" id="WP_106208384.1">
    <property type="nucleotide sequence ID" value="NZ_PVZF01000002.1"/>
</dbReference>
<dbReference type="NCBIfam" id="TIGR00044">
    <property type="entry name" value="YggS family pyridoxal phosphate-dependent enzyme"/>
    <property type="match status" value="1"/>
</dbReference>
<dbReference type="InterPro" id="IPR029066">
    <property type="entry name" value="PLP-binding_barrel"/>
</dbReference>
<dbReference type="Gene3D" id="3.20.20.10">
    <property type="entry name" value="Alanine racemase"/>
    <property type="match status" value="1"/>
</dbReference>
<evidence type="ECO:0000259" key="5">
    <source>
        <dbReference type="Pfam" id="PF01168"/>
    </source>
</evidence>
<evidence type="ECO:0000313" key="7">
    <source>
        <dbReference type="Proteomes" id="UP000238083"/>
    </source>
</evidence>
<proteinExistence type="inferred from homology"/>
<feature type="modified residue" description="N6-(pyridoxal phosphate)lysine" evidence="2 3">
    <location>
        <position position="39"/>
    </location>
</feature>
<evidence type="ECO:0000313" key="6">
    <source>
        <dbReference type="EMBL" id="PRY17542.1"/>
    </source>
</evidence>
<dbReference type="Proteomes" id="UP000238083">
    <property type="component" value="Unassembled WGS sequence"/>
</dbReference>
<dbReference type="InterPro" id="IPR011078">
    <property type="entry name" value="PyrdxlP_homeostasis"/>
</dbReference>
<evidence type="ECO:0000256" key="3">
    <source>
        <dbReference type="PIRSR" id="PIRSR004848-1"/>
    </source>
</evidence>
<protein>
    <recommendedName>
        <fullName evidence="2">Pyridoxal phosphate homeostasis protein</fullName>
        <shortName evidence="2">PLP homeostasis protein</shortName>
    </recommendedName>
</protein>
<dbReference type="PROSITE" id="PS01211">
    <property type="entry name" value="UPF0001"/>
    <property type="match status" value="1"/>
</dbReference>
<dbReference type="OrthoDB" id="9804072at2"/>
<dbReference type="PANTHER" id="PTHR10146:SF14">
    <property type="entry name" value="PYRIDOXAL PHOSPHATE HOMEOSTASIS PROTEIN"/>
    <property type="match status" value="1"/>
</dbReference>
<dbReference type="GO" id="GO:0030170">
    <property type="term" value="F:pyridoxal phosphate binding"/>
    <property type="evidence" value="ECO:0007669"/>
    <property type="project" value="UniProtKB-UniRule"/>
</dbReference>
<comment type="function">
    <text evidence="2">Pyridoxal 5'-phosphate (PLP)-binding protein, which is involved in PLP homeostasis.</text>
</comment>
<dbReference type="SUPFAM" id="SSF51419">
    <property type="entry name" value="PLP-binding barrel"/>
    <property type="match status" value="1"/>
</dbReference>
<keyword evidence="7" id="KW-1185">Reference proteome</keyword>
<comment type="cofactor">
    <cofactor evidence="3">
        <name>pyridoxal 5'-phosphate</name>
        <dbReference type="ChEBI" id="CHEBI:597326"/>
    </cofactor>
</comment>
<keyword evidence="1 2" id="KW-0663">Pyridoxal phosphate</keyword>